<dbReference type="HAMAP" id="MF_02213">
    <property type="entry name" value="Lipid_II_synth_GatD"/>
    <property type="match status" value="1"/>
</dbReference>
<keyword evidence="1 2" id="KW-0315">Glutamine amidotransferase</keyword>
<comment type="caution">
    <text evidence="4">The sequence shown here is derived from an EMBL/GenBank/DDBJ whole genome shotgun (WGS) entry which is preliminary data.</text>
</comment>
<dbReference type="InterPro" id="IPR029062">
    <property type="entry name" value="Class_I_gatase-like"/>
</dbReference>
<gene>
    <name evidence="4" type="primary">cobQ_1</name>
    <name evidence="2" type="synonym">gatD</name>
    <name evidence="4" type="ORF">MM817_01231</name>
</gene>
<dbReference type="EC" id="3.5.1.2" evidence="2"/>
<dbReference type="InterPro" id="IPR011698">
    <property type="entry name" value="GATase_3"/>
</dbReference>
<comment type="similarity">
    <text evidence="2">Belongs to the CobB/CobQ family. GatD subfamily.</text>
</comment>
<feature type="binding site" evidence="2">
    <location>
        <position position="130"/>
    </location>
    <ligand>
        <name>substrate</name>
    </ligand>
</feature>
<reference evidence="4" key="1">
    <citation type="submission" date="2022-03" db="EMBL/GenBank/DDBJ databases">
        <title>Draft Genome Sequence of Firmicute Strain S0AB, a Heterotrophic Iron/Sulfur-Oxidizing Extreme Acidophile.</title>
        <authorList>
            <person name="Vergara E."/>
            <person name="Pakostova E."/>
            <person name="Johnson D.B."/>
            <person name="Holmes D.S."/>
        </authorList>
    </citation>
    <scope>NUCLEOTIDE SEQUENCE</scope>
    <source>
        <strain evidence="4">S0AB</strain>
    </source>
</reference>
<dbReference type="RefSeq" id="WP_241712594.1">
    <property type="nucleotide sequence ID" value="NZ_JALBUF010000002.1"/>
</dbReference>
<comment type="pathway">
    <text evidence="2">Cell wall biogenesis; peptidoglycan biosynthesis.</text>
</comment>
<comment type="subunit">
    <text evidence="2">Forms a heterodimer with MurT.</text>
</comment>
<comment type="catalytic activity">
    <reaction evidence="2">
        <text>L-glutamine + H2O = L-glutamate + NH4(+)</text>
        <dbReference type="Rhea" id="RHEA:15889"/>
        <dbReference type="ChEBI" id="CHEBI:15377"/>
        <dbReference type="ChEBI" id="CHEBI:28938"/>
        <dbReference type="ChEBI" id="CHEBI:29985"/>
        <dbReference type="ChEBI" id="CHEBI:58359"/>
        <dbReference type="EC" id="3.5.1.2"/>
    </reaction>
</comment>
<keyword evidence="2" id="KW-0436">Ligase</keyword>
<keyword evidence="2" id="KW-0573">Peptidoglycan synthesis</keyword>
<dbReference type="InterPro" id="IPR033949">
    <property type="entry name" value="CobQ_GATase1"/>
</dbReference>
<dbReference type="EMBL" id="JALBUF010000002">
    <property type="protein sequence ID" value="MCI0182962.1"/>
    <property type="molecule type" value="Genomic_DNA"/>
</dbReference>
<dbReference type="GO" id="GO:0008360">
    <property type="term" value="P:regulation of cell shape"/>
    <property type="evidence" value="ECO:0007669"/>
    <property type="project" value="UniProtKB-KW"/>
</dbReference>
<dbReference type="GO" id="GO:0009236">
    <property type="term" value="P:cobalamin biosynthetic process"/>
    <property type="evidence" value="ECO:0007669"/>
    <property type="project" value="InterPro"/>
</dbReference>
<dbReference type="InterPro" id="IPR043702">
    <property type="entry name" value="Lipid_II_synth_GatD"/>
</dbReference>
<feature type="domain" description="CobB/CobQ-like glutamine amidotransferase" evidence="3">
    <location>
        <begin position="8"/>
        <end position="204"/>
    </location>
</feature>
<evidence type="ECO:0000313" key="5">
    <source>
        <dbReference type="Proteomes" id="UP001139263"/>
    </source>
</evidence>
<evidence type="ECO:0000313" key="4">
    <source>
        <dbReference type="EMBL" id="MCI0182962.1"/>
    </source>
</evidence>
<organism evidence="4 5">
    <name type="scientific">Sulfoacidibacillus ferrooxidans</name>
    <dbReference type="NCBI Taxonomy" id="2005001"/>
    <lineage>
        <taxon>Bacteria</taxon>
        <taxon>Bacillati</taxon>
        <taxon>Bacillota</taxon>
        <taxon>Bacilli</taxon>
        <taxon>Bacillales</taxon>
        <taxon>Alicyclobacillaceae</taxon>
        <taxon>Sulfoacidibacillus</taxon>
    </lineage>
</organism>
<dbReference type="Gene3D" id="3.40.50.880">
    <property type="match status" value="1"/>
</dbReference>
<dbReference type="CDD" id="cd01750">
    <property type="entry name" value="GATase1_CobQ"/>
    <property type="match status" value="1"/>
</dbReference>
<dbReference type="GO" id="GO:0009252">
    <property type="term" value="P:peptidoglycan biosynthetic process"/>
    <property type="evidence" value="ECO:0007669"/>
    <property type="project" value="UniProtKB-UniRule"/>
</dbReference>
<keyword evidence="2" id="KW-0133">Cell shape</keyword>
<dbReference type="Pfam" id="PF07685">
    <property type="entry name" value="GATase_3"/>
    <property type="match status" value="1"/>
</dbReference>
<proteinExistence type="inferred from homology"/>
<keyword evidence="2" id="KW-0961">Cell wall biogenesis/degradation</keyword>
<feature type="active site" evidence="2">
    <location>
        <position position="197"/>
    </location>
</feature>
<dbReference type="GO" id="GO:0004359">
    <property type="term" value="F:glutaminase activity"/>
    <property type="evidence" value="ECO:0007669"/>
    <property type="project" value="UniProtKB-UniRule"/>
</dbReference>
<dbReference type="Proteomes" id="UP001139263">
    <property type="component" value="Unassembled WGS sequence"/>
</dbReference>
<feature type="active site" description="Nucleophile" evidence="2">
    <location>
        <position position="96"/>
    </location>
</feature>
<dbReference type="PANTHER" id="PTHR21343:SF9">
    <property type="entry name" value="LIPID II ISOGLUTAMINYL SYNTHASE (GLUTAMINE-HYDROLYZING) SUBUNIT GATD"/>
    <property type="match status" value="1"/>
</dbReference>
<dbReference type="SUPFAM" id="SSF52317">
    <property type="entry name" value="Class I glutamine amidotransferase-like"/>
    <property type="match status" value="1"/>
</dbReference>
<dbReference type="PANTHER" id="PTHR21343">
    <property type="entry name" value="DETHIOBIOTIN SYNTHETASE"/>
    <property type="match status" value="1"/>
</dbReference>
<evidence type="ECO:0000259" key="3">
    <source>
        <dbReference type="Pfam" id="PF07685"/>
    </source>
</evidence>
<dbReference type="GO" id="GO:0140282">
    <property type="term" value="F:carbon-nitrogen ligase activity on lipid II"/>
    <property type="evidence" value="ECO:0007669"/>
    <property type="project" value="UniProtKB-UniRule"/>
</dbReference>
<dbReference type="AlphaFoldDB" id="A0A9X1VBK8"/>
<keyword evidence="2" id="KW-0378">Hydrolase</keyword>
<sequence length="257" mass="28743">MSDRVIRLAHLFPELLNLYADQGNIAVLKHRAMMREIDLQVTPVKLGTKLMLESYDFLLLGGGSDREQAIVGKELAPYRAELQQAIEENMPILAICGGYQLLGQYYELTSGERIPGMHLVDMVTKPGKGRLIGNIAIEWMEQNGVSKEQSIVGFENHGGRTYHDYQPLGKVLSGHGNNGQDHLEGLQYKALLGTYIHGPLLPKNPHVADALLLHALTYRGLYDELNPLDDQLEWEAHESVLTDLRVTSMANHIKTRV</sequence>
<evidence type="ECO:0000256" key="1">
    <source>
        <dbReference type="ARBA" id="ARBA00022962"/>
    </source>
</evidence>
<dbReference type="PROSITE" id="PS51274">
    <property type="entry name" value="GATASE_COBBQ"/>
    <property type="match status" value="1"/>
</dbReference>
<comment type="catalytic activity">
    <reaction evidence="2">
        <text>beta-D-GlcNAc-(1-&gt;4)-Mur2Ac(oyl-L-Ala-gamma-D-Glu-L-Lys-D-Ala-D-Ala)-di-trans,octa-cis-undecaprenyl diphosphate + L-glutamine + ATP + H2O = beta-D-GlcNAc-(1-&gt;4)-Mur2Ac(oyl-L-Ala-D-isoglutaminyl-L-Lys-D-Ala-D-Ala)-di-trans,octa-cis-undecaprenyl diphosphate + L-glutamate + ADP + phosphate + H(+)</text>
        <dbReference type="Rhea" id="RHEA:57928"/>
        <dbReference type="ChEBI" id="CHEBI:15377"/>
        <dbReference type="ChEBI" id="CHEBI:15378"/>
        <dbReference type="ChEBI" id="CHEBI:29985"/>
        <dbReference type="ChEBI" id="CHEBI:30616"/>
        <dbReference type="ChEBI" id="CHEBI:43474"/>
        <dbReference type="ChEBI" id="CHEBI:58359"/>
        <dbReference type="ChEBI" id="CHEBI:60033"/>
        <dbReference type="ChEBI" id="CHEBI:62233"/>
        <dbReference type="ChEBI" id="CHEBI:456216"/>
        <dbReference type="EC" id="6.3.5.13"/>
    </reaction>
</comment>
<name>A0A9X1VBK8_9BACL</name>
<dbReference type="GO" id="GO:0071555">
    <property type="term" value="P:cell wall organization"/>
    <property type="evidence" value="ECO:0007669"/>
    <property type="project" value="UniProtKB-KW"/>
</dbReference>
<protein>
    <recommendedName>
        <fullName evidence="2">Lipid II isoglutaminyl synthase (glutamine-hydrolyzing) subunit GatD</fullName>
        <ecNumber evidence="2">6.3.5.13</ecNumber>
    </recommendedName>
    <alternativeName>
        <fullName evidence="2">Lipid II isoglutaminyl synthase glutaminase subunit</fullName>
        <ecNumber evidence="2">3.5.1.2</ecNumber>
    </alternativeName>
</protein>
<dbReference type="EC" id="6.3.5.13" evidence="2"/>
<accession>A0A9X1VBK8</accession>
<comment type="function">
    <text evidence="2">The lipid II isoglutaminyl synthase complex catalyzes the formation of alpha-D-isoglutamine in the cell wall lipid II stem peptide. The GatD subunit catalyzes the hydrolysis of glutamine to glutamate and ammonia. The resulting ammonia molecule is channeled to the active site of MurT.</text>
</comment>
<keyword evidence="5" id="KW-1185">Reference proteome</keyword>
<evidence type="ECO:0000256" key="2">
    <source>
        <dbReference type="HAMAP-Rule" id="MF_02213"/>
    </source>
</evidence>